<keyword evidence="7" id="KW-0215">Deoxyribonucleotide synthesis</keyword>
<dbReference type="InterPro" id="IPR013509">
    <property type="entry name" value="RNR_lsu_N"/>
</dbReference>
<dbReference type="SUPFAM" id="SSF48168">
    <property type="entry name" value="R1 subunit of ribonucleotide reductase, N-terminal domain"/>
    <property type="match status" value="1"/>
</dbReference>
<dbReference type="Pfam" id="PF03477">
    <property type="entry name" value="ATP-cone"/>
    <property type="match status" value="2"/>
</dbReference>
<evidence type="ECO:0000256" key="8">
    <source>
        <dbReference type="SAM" id="MobiDB-lite"/>
    </source>
</evidence>
<dbReference type="NCBIfam" id="NF005544">
    <property type="entry name" value="PRK07207.1"/>
    <property type="match status" value="1"/>
</dbReference>
<dbReference type="InterPro" id="IPR005144">
    <property type="entry name" value="ATP-cone_dom"/>
</dbReference>
<organism evidence="10">
    <name type="scientific">marine sediment metagenome</name>
    <dbReference type="NCBI Taxonomy" id="412755"/>
    <lineage>
        <taxon>unclassified sequences</taxon>
        <taxon>metagenomes</taxon>
        <taxon>ecological metagenomes</taxon>
    </lineage>
</organism>
<dbReference type="InterPro" id="IPR039718">
    <property type="entry name" value="Rrm1"/>
</dbReference>
<feature type="domain" description="ATP-cone" evidence="9">
    <location>
        <begin position="148"/>
        <end position="237"/>
    </location>
</feature>
<evidence type="ECO:0000313" key="10">
    <source>
        <dbReference type="EMBL" id="KKN54018.1"/>
    </source>
</evidence>
<dbReference type="GO" id="GO:0009263">
    <property type="term" value="P:deoxyribonucleotide biosynthetic process"/>
    <property type="evidence" value="ECO:0007669"/>
    <property type="project" value="UniProtKB-KW"/>
</dbReference>
<dbReference type="Gene3D" id="3.20.70.20">
    <property type="match status" value="1"/>
</dbReference>
<protein>
    <recommendedName>
        <fullName evidence="2">ribonucleoside-diphosphate reductase</fullName>
        <ecNumber evidence="2">1.17.4.1</ecNumber>
    </recommendedName>
</protein>
<dbReference type="EMBL" id="LAZR01000947">
    <property type="protein sequence ID" value="KKN54018.1"/>
    <property type="molecule type" value="Genomic_DNA"/>
</dbReference>
<dbReference type="PROSITE" id="PS51161">
    <property type="entry name" value="ATP_CONE"/>
    <property type="match status" value="2"/>
</dbReference>
<evidence type="ECO:0000256" key="5">
    <source>
        <dbReference type="ARBA" id="ARBA00022840"/>
    </source>
</evidence>
<dbReference type="GO" id="GO:0004748">
    <property type="term" value="F:ribonucleoside-diphosphate reductase activity, thioredoxin disulfide as acceptor"/>
    <property type="evidence" value="ECO:0007669"/>
    <property type="project" value="UniProtKB-EC"/>
</dbReference>
<evidence type="ECO:0000256" key="2">
    <source>
        <dbReference type="ARBA" id="ARBA00012274"/>
    </source>
</evidence>
<accession>A0A0F9UK99</accession>
<keyword evidence="5" id="KW-0067">ATP-binding</keyword>
<dbReference type="EC" id="1.17.4.1" evidence="2"/>
<reference evidence="10" key="1">
    <citation type="journal article" date="2015" name="Nature">
        <title>Complex archaea that bridge the gap between prokaryotes and eukaryotes.</title>
        <authorList>
            <person name="Spang A."/>
            <person name="Saw J.H."/>
            <person name="Jorgensen S.L."/>
            <person name="Zaremba-Niedzwiedzka K."/>
            <person name="Martijn J."/>
            <person name="Lind A.E."/>
            <person name="van Eijk R."/>
            <person name="Schleper C."/>
            <person name="Guy L."/>
            <person name="Ettema T.J."/>
        </authorList>
    </citation>
    <scope>NUCLEOTIDE SEQUENCE</scope>
</reference>
<evidence type="ECO:0000256" key="3">
    <source>
        <dbReference type="ARBA" id="ARBA00022533"/>
    </source>
</evidence>
<dbReference type="AlphaFoldDB" id="A0A0F9UK99"/>
<evidence type="ECO:0000256" key="7">
    <source>
        <dbReference type="ARBA" id="ARBA00023116"/>
    </source>
</evidence>
<dbReference type="SUPFAM" id="SSF51998">
    <property type="entry name" value="PFL-like glycyl radical enzymes"/>
    <property type="match status" value="1"/>
</dbReference>
<dbReference type="FunFam" id="3.20.70.20:FF:000009">
    <property type="entry name" value="Ribonucleoside-diphosphate reductase"/>
    <property type="match status" value="1"/>
</dbReference>
<dbReference type="GO" id="GO:0005971">
    <property type="term" value="C:ribonucleoside-diphosphate reductase complex"/>
    <property type="evidence" value="ECO:0007669"/>
    <property type="project" value="TreeGrafter"/>
</dbReference>
<gene>
    <name evidence="10" type="ORF">LCGC14_0596680</name>
</gene>
<dbReference type="InterPro" id="IPR013346">
    <property type="entry name" value="NrdE_NrdA_C"/>
</dbReference>
<dbReference type="CDD" id="cd01679">
    <property type="entry name" value="RNR_I"/>
    <property type="match status" value="1"/>
</dbReference>
<sequence length="959" mass="107224">MDATHQPALDSTRTVRTDDFSEHNPDNTAPGQLRVIKRNGALVTYTDDKIRVAITKAFLAVEGGQAAASNRIHNTVNQLAETISAIFWRRMPSGGTLHIEDIQDQVELALMRSGEQKVARAYVLYREEHARQRQARQGSQPLEAHPSIRVTQADGSKQPLDLGRLRILISEACEGLAEVDAALIERDTLKNLYDGVTQRDVNTALVMTARTLVEREPNYSHVTARLLMDTLRAEALDFLGVADSATHHEMAELYARALPAYIEKGVQFELLDPRLKDFDVERLGAAIDHQRDQQFTYLGLQTLYDRYFIHKDGVRFELPQVFFMRVAMGLAIEEADRNARAIEFYKLLSSFDYMASTPTLFNAGTLRPQLSSCYLTTVPDELSGIYHAIHDNAMLSKFAGGLGNDWTNVRALGAYIKGTNGKSQGVVPFLKVVNDTAVAVNQGGKRKGAVCAYLETWHLDIEEFLELRKNTGDDRRRTHDMNTANWIPDLFMKRVFEDGKWTLFSPSDTPDLHDLTGKAFEERYEYYEALIEYGKLKLHKTIQARDLWRKMLSMLFETGHPWLTFKDACNLRSPQQHVGVVHSSNLCTEITLNTNADEIAVCNLGSVNLPNHIIDGKLDTAKLAATIKTAVRMLDNVIDINYYSVPQARNSNLKHRPVGLGIMGFQDALYLQHIPYGSDAAVEFADQSMEAVSYYAIQASCDLAEERGAYSTFEGSLWNQGILPLDSLNILAEQRGEQYIEVDRSQTLDWEPLRERARKGIRNSNIMAIAPTATIANITGVSQSIEPTYQNLYVKSNLSGEFTVINPYLVRDLKARNLWDPVMVNDLKFYDGSLQQISRVPAELKALYATAFEVETKWIVEAGSRRQKWIDQAQSLNLYIAGASGKALDMTYRMAWFRGLKTTYYLRALAATSTEKSTVETGKLNAVSSGGSSLSATPAGPAPVPKACAIDEPDCEACQ</sequence>
<dbReference type="Pfam" id="PF02867">
    <property type="entry name" value="Ribonuc_red_lgC"/>
    <property type="match status" value="1"/>
</dbReference>
<dbReference type="PRINTS" id="PR01183">
    <property type="entry name" value="RIBORDTASEM1"/>
</dbReference>
<dbReference type="InterPro" id="IPR008926">
    <property type="entry name" value="RNR_R1-su_N"/>
</dbReference>
<dbReference type="Pfam" id="PF00317">
    <property type="entry name" value="Ribonuc_red_lgN"/>
    <property type="match status" value="1"/>
</dbReference>
<dbReference type="GO" id="GO:0005524">
    <property type="term" value="F:ATP binding"/>
    <property type="evidence" value="ECO:0007669"/>
    <property type="project" value="UniProtKB-KW"/>
</dbReference>
<evidence type="ECO:0000256" key="1">
    <source>
        <dbReference type="ARBA" id="ARBA00010406"/>
    </source>
</evidence>
<feature type="region of interest" description="Disordered" evidence="8">
    <location>
        <begin position="1"/>
        <end position="31"/>
    </location>
</feature>
<feature type="compositionally biased region" description="Basic and acidic residues" evidence="8">
    <location>
        <begin position="13"/>
        <end position="25"/>
    </location>
</feature>
<evidence type="ECO:0000259" key="9">
    <source>
        <dbReference type="PROSITE" id="PS51161"/>
    </source>
</evidence>
<comment type="similarity">
    <text evidence="1">Belongs to the ribonucleoside diphosphate reductase large chain family.</text>
</comment>
<name>A0A0F9UK99_9ZZZZ</name>
<keyword evidence="6" id="KW-0560">Oxidoreductase</keyword>
<dbReference type="PROSITE" id="PS00089">
    <property type="entry name" value="RIBORED_LARGE"/>
    <property type="match status" value="1"/>
</dbReference>
<keyword evidence="3" id="KW-0021">Allosteric enzyme</keyword>
<comment type="caution">
    <text evidence="10">The sequence shown here is derived from an EMBL/GenBank/DDBJ whole genome shotgun (WGS) entry which is preliminary data.</text>
</comment>
<feature type="domain" description="ATP-cone" evidence="9">
    <location>
        <begin position="33"/>
        <end position="133"/>
    </location>
</feature>
<dbReference type="UniPathway" id="UPA00326"/>
<proteinExistence type="inferred from homology"/>
<keyword evidence="4" id="KW-0547">Nucleotide-binding</keyword>
<dbReference type="NCBIfam" id="TIGR02506">
    <property type="entry name" value="NrdE_NrdA"/>
    <property type="match status" value="1"/>
</dbReference>
<dbReference type="PANTHER" id="PTHR11573">
    <property type="entry name" value="RIBONUCLEOSIDE-DIPHOSPHATE REDUCTASE LARGE CHAIN"/>
    <property type="match status" value="1"/>
</dbReference>
<evidence type="ECO:0000256" key="4">
    <source>
        <dbReference type="ARBA" id="ARBA00022741"/>
    </source>
</evidence>
<dbReference type="InterPro" id="IPR000788">
    <property type="entry name" value="RNR_lg_C"/>
</dbReference>
<dbReference type="PANTHER" id="PTHR11573:SF6">
    <property type="entry name" value="RIBONUCLEOSIDE-DIPHOSPHATE REDUCTASE LARGE SUBUNIT"/>
    <property type="match status" value="1"/>
</dbReference>
<evidence type="ECO:0000256" key="6">
    <source>
        <dbReference type="ARBA" id="ARBA00023002"/>
    </source>
</evidence>